<dbReference type="OrthoDB" id="7130006at2759"/>
<reference evidence="6" key="1">
    <citation type="journal article" date="2014" name="Genome Announc.">
        <title>Genome sequence and annotation of Acremonium chrysogenum, producer of the beta-lactam antibiotic cephalosporin C.</title>
        <authorList>
            <person name="Terfehr D."/>
            <person name="Dahlmann T.A."/>
            <person name="Specht T."/>
            <person name="Zadra I."/>
            <person name="Kuernsteiner H."/>
            <person name="Kueck U."/>
        </authorList>
    </citation>
    <scope>NUCLEOTIDE SEQUENCE [LARGE SCALE GENOMIC DNA]</scope>
    <source>
        <strain evidence="6">ATCC 11550 / CBS 779.69 / DSM 880 / IAM 14645 / JCM 23072 / IMI 49137</strain>
    </source>
</reference>
<dbReference type="InterPro" id="IPR010497">
    <property type="entry name" value="Epoxide_hydro_N"/>
</dbReference>
<dbReference type="SUPFAM" id="SSF53474">
    <property type="entry name" value="alpha/beta-Hydrolases"/>
    <property type="match status" value="1"/>
</dbReference>
<evidence type="ECO:0000313" key="5">
    <source>
        <dbReference type="EMBL" id="KFH46670.1"/>
    </source>
</evidence>
<dbReference type="STRING" id="857340.A0A086TBD8"/>
<evidence type="ECO:0000256" key="1">
    <source>
        <dbReference type="ARBA" id="ARBA00010088"/>
    </source>
</evidence>
<name>A0A086TBD8_HAPC1</name>
<dbReference type="HOGENOM" id="CLU_019414_5_0_1"/>
<feature type="compositionally biased region" description="Low complexity" evidence="3">
    <location>
        <begin position="557"/>
        <end position="581"/>
    </location>
</feature>
<feature type="domain" description="Epoxide hydrolase N-terminal" evidence="4">
    <location>
        <begin position="17"/>
        <end position="129"/>
    </location>
</feature>
<protein>
    <submittedName>
        <fullName evidence="5">Putative epoxide hydrolase-like protein</fullName>
    </submittedName>
</protein>
<dbReference type="PANTHER" id="PTHR21661:SF71">
    <property type="entry name" value="EPOXIDE HYDROLASE N-TERMINAL DOMAIN-CONTAINING PROTEIN"/>
    <property type="match status" value="1"/>
</dbReference>
<gene>
    <name evidence="5" type="ORF">ACRE_025660</name>
</gene>
<dbReference type="InterPro" id="IPR029058">
    <property type="entry name" value="AB_hydrolase_fold"/>
</dbReference>
<proteinExistence type="inferred from homology"/>
<dbReference type="AlphaFoldDB" id="A0A086TBD8"/>
<evidence type="ECO:0000256" key="2">
    <source>
        <dbReference type="ARBA" id="ARBA00022801"/>
    </source>
</evidence>
<dbReference type="GO" id="GO:0097176">
    <property type="term" value="P:epoxide metabolic process"/>
    <property type="evidence" value="ECO:0007669"/>
    <property type="project" value="TreeGrafter"/>
</dbReference>
<comment type="similarity">
    <text evidence="1">Belongs to the peptidase S33 family.</text>
</comment>
<dbReference type="Pfam" id="PF06441">
    <property type="entry name" value="EHN"/>
    <property type="match status" value="1"/>
</dbReference>
<evidence type="ECO:0000313" key="6">
    <source>
        <dbReference type="Proteomes" id="UP000029964"/>
    </source>
</evidence>
<dbReference type="Gene3D" id="3.40.50.1820">
    <property type="entry name" value="alpha/beta hydrolase"/>
    <property type="match status" value="1"/>
</dbReference>
<dbReference type="PANTHER" id="PTHR21661">
    <property type="entry name" value="EPOXIDE HYDROLASE 1-RELATED"/>
    <property type="match status" value="1"/>
</dbReference>
<comment type="caution">
    <text evidence="5">The sequence shown here is derived from an EMBL/GenBank/DDBJ whole genome shotgun (WGS) entry which is preliminary data.</text>
</comment>
<organism evidence="5 6">
    <name type="scientific">Hapsidospora chrysogenum (strain ATCC 11550 / CBS 779.69 / DSM 880 / IAM 14645 / JCM 23072 / IMI 49137)</name>
    <name type="common">Acremonium chrysogenum</name>
    <dbReference type="NCBI Taxonomy" id="857340"/>
    <lineage>
        <taxon>Eukaryota</taxon>
        <taxon>Fungi</taxon>
        <taxon>Dikarya</taxon>
        <taxon>Ascomycota</taxon>
        <taxon>Pezizomycotina</taxon>
        <taxon>Sordariomycetes</taxon>
        <taxon>Hypocreomycetidae</taxon>
        <taxon>Hypocreales</taxon>
        <taxon>Bionectriaceae</taxon>
        <taxon>Hapsidospora</taxon>
    </lineage>
</organism>
<feature type="region of interest" description="Disordered" evidence="3">
    <location>
        <begin position="484"/>
        <end position="581"/>
    </location>
</feature>
<accession>A0A086TBD8</accession>
<keyword evidence="2 5" id="KW-0378">Hydrolase</keyword>
<sequence>MATPAPTAEAAVSQEEVKPYKIHVSSKYLDLTRQKLELTRLPHENPEPKSRDWWEPKPIVESLIDFWLEHYSWRDEETRLNATVPQFRTSLLVPGTESTAVRLHFVHAPSPHSNAVPLLLIPPFPFTNLSLAHIIRPFTDPEDATTNQPFHLVMPSLPGLGFSDALPKNTPTISATVEMLDALMRRLGYRHYITTHPGPSASSPSQIDWKLVDALARNYQDSCLGAHFISPPWRAPKIQESPLDWARWRVADTLQKPAFGYSQEDLVAWQRAKHSRRDRLDRDPRPEEFAFDGNGFREPNTLSYALCDSPIGLLLFVLMVLRVLGPDKELTPQELITLTELTWLPGPEEMLRFWANCGSAEEDRQQQQQQHQPPAGRRPKIAITTFTGDDGKGVLSIAPRPAAHFYACPGWGKARYDTVATQRVAGKPGLLAWERPEVILSGTRGLAKAILAGDKRLLQTSAGALATAPLQQGAIVDGGGLGDAHAAANASARGTTVREAAGSQSEAAPTIRKPAPGPLGAGPSSQRPAAAQRQPLVMDKMTVGRISEDQEDDQEPSPDTVVAVGHGVAPGPALVPQIRVG</sequence>
<evidence type="ECO:0000259" key="4">
    <source>
        <dbReference type="Pfam" id="PF06441"/>
    </source>
</evidence>
<dbReference type="Proteomes" id="UP000029964">
    <property type="component" value="Unassembled WGS sequence"/>
</dbReference>
<feature type="compositionally biased region" description="Low complexity" evidence="3">
    <location>
        <begin position="484"/>
        <end position="494"/>
    </location>
</feature>
<keyword evidence="6" id="KW-1185">Reference proteome</keyword>
<dbReference type="GO" id="GO:0004301">
    <property type="term" value="F:epoxide hydrolase activity"/>
    <property type="evidence" value="ECO:0007669"/>
    <property type="project" value="TreeGrafter"/>
</dbReference>
<feature type="region of interest" description="Disordered" evidence="3">
    <location>
        <begin position="359"/>
        <end position="379"/>
    </location>
</feature>
<evidence type="ECO:0000256" key="3">
    <source>
        <dbReference type="SAM" id="MobiDB-lite"/>
    </source>
</evidence>
<dbReference type="EMBL" id="JPKY01000017">
    <property type="protein sequence ID" value="KFH46670.1"/>
    <property type="molecule type" value="Genomic_DNA"/>
</dbReference>